<gene>
    <name evidence="3" type="ORF">TARUN_9530</name>
</gene>
<dbReference type="AlphaFoldDB" id="A0A395NA82"/>
<evidence type="ECO:0000313" key="3">
    <source>
        <dbReference type="EMBL" id="RFU72727.1"/>
    </source>
</evidence>
<evidence type="ECO:0000313" key="4">
    <source>
        <dbReference type="Proteomes" id="UP000266272"/>
    </source>
</evidence>
<sequence>MCAVLTDVINIPDEGSEIQESSIVSAHQAVEPPPYLLRERSSDKEYRNTDSEDQSSTDEASDNSAGYTEDIPSRKPRTAANATPRTLRSRTHKQEPANLGQQIQNIRPVLITGKRSYGYHESESKRPTKRGRKPAGKSEVKKFERDALDLVERFNSNFRDLEAIRSENEGLKIRIEVLEMRLEQAQQAQTQLEVSQSQKVASLQNECKKWRIQLAQTIDEHRQDSSNYVKVPDSDIVGMWMKLAYNIRDLISQCFTEQPPDQSKILEQVMTKLEKRVPSSSYGIASLRIGILRRAIWIALIRGVFSGKWHMKSKAIASLGDETKTNEEALGELIDKVGSFLRAFIPAKMMESFKIKMGELIRAAADLHTTMMKSKAIFLVQWIGDGDGEHPSPYKPSAMESLQDNIETDASNYFVEFVEAPALVKVGTADGEDFDLSMILCKSAVILREKDDS</sequence>
<keyword evidence="1" id="KW-0175">Coiled coil</keyword>
<feature type="region of interest" description="Disordered" evidence="2">
    <location>
        <begin position="17"/>
        <end position="141"/>
    </location>
</feature>
<feature type="compositionally biased region" description="Acidic residues" evidence="2">
    <location>
        <begin position="51"/>
        <end position="61"/>
    </location>
</feature>
<reference evidence="3 4" key="1">
    <citation type="journal article" date="2018" name="PLoS Pathog.">
        <title>Evolution of structural diversity of trichothecenes, a family of toxins produced by plant pathogenic and entomopathogenic fungi.</title>
        <authorList>
            <person name="Proctor R.H."/>
            <person name="McCormick S.P."/>
            <person name="Kim H.S."/>
            <person name="Cardoza R.E."/>
            <person name="Stanley A.M."/>
            <person name="Lindo L."/>
            <person name="Kelly A."/>
            <person name="Brown D.W."/>
            <person name="Lee T."/>
            <person name="Vaughan M.M."/>
            <person name="Alexander N.J."/>
            <person name="Busman M."/>
            <person name="Gutierrez S."/>
        </authorList>
    </citation>
    <scope>NUCLEOTIDE SEQUENCE [LARGE SCALE GENOMIC DNA]</scope>
    <source>
        <strain evidence="3 4">IBT 40837</strain>
    </source>
</reference>
<name>A0A395NA82_TRIAR</name>
<dbReference type="OrthoDB" id="5213630at2759"/>
<feature type="compositionally biased region" description="Basic and acidic residues" evidence="2">
    <location>
        <begin position="37"/>
        <end position="50"/>
    </location>
</feature>
<proteinExistence type="predicted"/>
<evidence type="ECO:0000256" key="1">
    <source>
        <dbReference type="SAM" id="Coils"/>
    </source>
</evidence>
<comment type="caution">
    <text evidence="3">The sequence shown here is derived from an EMBL/GenBank/DDBJ whole genome shotgun (WGS) entry which is preliminary data.</text>
</comment>
<feature type="coiled-coil region" evidence="1">
    <location>
        <begin position="161"/>
        <end position="220"/>
    </location>
</feature>
<keyword evidence="4" id="KW-1185">Reference proteome</keyword>
<dbReference type="EMBL" id="PXOA01000784">
    <property type="protein sequence ID" value="RFU72727.1"/>
    <property type="molecule type" value="Genomic_DNA"/>
</dbReference>
<protein>
    <submittedName>
        <fullName evidence="3">Uncharacterized protein</fullName>
    </submittedName>
</protein>
<dbReference type="STRING" id="490622.A0A395NA82"/>
<organism evidence="3 4">
    <name type="scientific">Trichoderma arundinaceum</name>
    <dbReference type="NCBI Taxonomy" id="490622"/>
    <lineage>
        <taxon>Eukaryota</taxon>
        <taxon>Fungi</taxon>
        <taxon>Dikarya</taxon>
        <taxon>Ascomycota</taxon>
        <taxon>Pezizomycotina</taxon>
        <taxon>Sordariomycetes</taxon>
        <taxon>Hypocreomycetidae</taxon>
        <taxon>Hypocreales</taxon>
        <taxon>Hypocreaceae</taxon>
        <taxon>Trichoderma</taxon>
    </lineage>
</organism>
<dbReference type="Proteomes" id="UP000266272">
    <property type="component" value="Unassembled WGS sequence"/>
</dbReference>
<evidence type="ECO:0000256" key="2">
    <source>
        <dbReference type="SAM" id="MobiDB-lite"/>
    </source>
</evidence>
<accession>A0A395NA82</accession>